<dbReference type="Proteomes" id="UP001433508">
    <property type="component" value="Unassembled WGS sequence"/>
</dbReference>
<name>A0ACC3T235_LIPKO</name>
<proteinExistence type="predicted"/>
<dbReference type="EMBL" id="MU971367">
    <property type="protein sequence ID" value="KAK9237605.1"/>
    <property type="molecule type" value="Genomic_DNA"/>
</dbReference>
<comment type="caution">
    <text evidence="1">The sequence shown here is derived from an EMBL/GenBank/DDBJ whole genome shotgun (WGS) entry which is preliminary data.</text>
</comment>
<keyword evidence="2" id="KW-1185">Reference proteome</keyword>
<evidence type="ECO:0000313" key="1">
    <source>
        <dbReference type="EMBL" id="KAK9237605.1"/>
    </source>
</evidence>
<gene>
    <name evidence="1" type="ORF">V1525DRAFT_403650</name>
</gene>
<evidence type="ECO:0000313" key="2">
    <source>
        <dbReference type="Proteomes" id="UP001433508"/>
    </source>
</evidence>
<protein>
    <submittedName>
        <fullName evidence="1">Uncharacterized protein</fullName>
    </submittedName>
</protein>
<reference evidence="2" key="1">
    <citation type="journal article" date="2024" name="Front. Bioeng. Biotechnol.">
        <title>Genome-scale model development and genomic sequencing of the oleaginous clade Lipomyces.</title>
        <authorList>
            <person name="Czajka J.J."/>
            <person name="Han Y."/>
            <person name="Kim J."/>
            <person name="Mondo S.J."/>
            <person name="Hofstad B.A."/>
            <person name="Robles A."/>
            <person name="Haridas S."/>
            <person name="Riley R."/>
            <person name="LaButti K."/>
            <person name="Pangilinan J."/>
            <person name="Andreopoulos W."/>
            <person name="Lipzen A."/>
            <person name="Yan J."/>
            <person name="Wang M."/>
            <person name="Ng V."/>
            <person name="Grigoriev I.V."/>
            <person name="Spatafora J.W."/>
            <person name="Magnuson J.K."/>
            <person name="Baker S.E."/>
            <person name="Pomraning K.R."/>
        </authorList>
    </citation>
    <scope>NUCLEOTIDE SEQUENCE [LARGE SCALE GENOMIC DNA]</scope>
    <source>
        <strain evidence="2">CBS 7786</strain>
    </source>
</reference>
<organism evidence="1 2">
    <name type="scientific">Lipomyces kononenkoae</name>
    <name type="common">Yeast</name>
    <dbReference type="NCBI Taxonomy" id="34357"/>
    <lineage>
        <taxon>Eukaryota</taxon>
        <taxon>Fungi</taxon>
        <taxon>Dikarya</taxon>
        <taxon>Ascomycota</taxon>
        <taxon>Saccharomycotina</taxon>
        <taxon>Lipomycetes</taxon>
        <taxon>Lipomycetales</taxon>
        <taxon>Lipomycetaceae</taxon>
        <taxon>Lipomyces</taxon>
    </lineage>
</organism>
<sequence length="80" mass="8802">MACSLQIFAILFQSTTMVTIFARLYLIISFYVAGAIKNVAAVVVCLCLTPMFLRNIRPYASTRGATNDHVNLSTAIDLRS</sequence>
<accession>A0ACC3T235</accession>